<dbReference type="EMBL" id="LNQE01000477">
    <property type="protein sequence ID" value="KUG26358.1"/>
    <property type="molecule type" value="Genomic_DNA"/>
</dbReference>
<accession>A0A0W8FZR5</accession>
<dbReference type="PANTHER" id="PTHR12106:SF27">
    <property type="entry name" value="SORTILIN-RELATED RECEPTOR"/>
    <property type="match status" value="1"/>
</dbReference>
<name>A0A0W8FZR5_9ZZZZ</name>
<comment type="caution">
    <text evidence="3">The sequence shown here is derived from an EMBL/GenBank/DDBJ whole genome shotgun (WGS) entry which is preliminary data.</text>
</comment>
<dbReference type="AlphaFoldDB" id="A0A0W8FZR5"/>
<proteinExistence type="predicted"/>
<dbReference type="CDD" id="cd15482">
    <property type="entry name" value="Sialidase_non-viral"/>
    <property type="match status" value="2"/>
</dbReference>
<sequence>MKRLFPLLFIGSILFAQNVNPIPATSSEKRLEGYNKRIELQHKSPFKNVEFRNIGPVVQSGRVTDIEANPEDPTNFYVSYASGGLWKTTNNGISFKPIFDNQASMTLGDIAVDWKNNIVYAGTGENNSSRSSYAGTGIYKTTNDGENWEHLGLAGTHRTGRIIIHPENTNIIWVAAAGALYSPSEERGVFKTTDGGKTWNKTLYIDQNTGIIDLVIDHANPDILYASSWYRTRRAWNFVEGGNTSGIYKSNDGGNSWVLISIEASGFPTGDGVGRIGLAVYEKDPDIIYAFLDNQFHRDEEKEDYTVTKDLLRKIGKEDFLKLISKDVNDFLDRHNFPQKYYAEMLFEKVSDDEIKPSDIVAYLEDANSMLFETPVTGAEVYRSNDAGKTWVKTNLDYIENMYYTYGYYFGEIRVAPDNPDHIYILGVPILRSTDGGKTFFTINKENVHVDHHALWINPNNPTHMINGNDGGVNITYDYGETWFKANTPSVGQFYTVNVDMAEPYNVYGGMQDNGVWFGPSTNVDDYSWYASGDYAFKGLMGGDGMQVAIDTRDNTTVYTGYQFGNYFRLNTLSKDSKYITPEHSLGERPYRFNWQTPIHLSVHNQDIVYFGSHKLHRSLDKAENWEVISDDLTKGGKKGNVPYGTLTTIDESPLKFGLIYAGTDDGYIWITKDGGNKWERISDSLHQDYWVSRVDASNHNEGTVYVSLNGYRWDNFSALVYRSTNYGKTWEQIGKNLPAEPVNVIKEDPKKPNILYVGTDHGAYISIDYGKTFTAFSKGLPAVAAHDLVVHSRDNDIVLGTHGRSIFIADVEYIQKLDESITSKDLHFFPVEKEIKYSPRWGRLNWDWNLIEPSTIELVFYSKNDAEASIKILTDGGILLKELKNDSDYGLNFVKYDLTIDSAVVEKYVTELNESAEEEIKIEKADNGKYYIQPGTYDVEITLNGVTDIQTLVIKAADKKERGKQKKTP</sequence>
<dbReference type="InterPro" id="IPR015943">
    <property type="entry name" value="WD40/YVTN_repeat-like_dom_sf"/>
</dbReference>
<protein>
    <submittedName>
        <fullName evidence="3">Glycosyl hydrolase, bnr repeat</fullName>
    </submittedName>
</protein>
<reference evidence="3" key="1">
    <citation type="journal article" date="2015" name="Proc. Natl. Acad. Sci. U.S.A.">
        <title>Networks of energetic and metabolic interactions define dynamics in microbial communities.</title>
        <authorList>
            <person name="Embree M."/>
            <person name="Liu J.K."/>
            <person name="Al-Bassam M.M."/>
            <person name="Zengler K."/>
        </authorList>
    </citation>
    <scope>NUCLEOTIDE SEQUENCE</scope>
</reference>
<dbReference type="InterPro" id="IPR031778">
    <property type="entry name" value="Sortilin_N"/>
</dbReference>
<dbReference type="SUPFAM" id="SSF110296">
    <property type="entry name" value="Oligoxyloglucan reducing end-specific cellobiohydrolase"/>
    <property type="match status" value="1"/>
</dbReference>
<dbReference type="InterPro" id="IPR050310">
    <property type="entry name" value="VPS10-sortilin"/>
</dbReference>
<dbReference type="InterPro" id="IPR036278">
    <property type="entry name" value="Sialidase_sf"/>
</dbReference>
<feature type="domain" description="Sortilin N-terminal" evidence="2">
    <location>
        <begin position="721"/>
        <end position="805"/>
    </location>
</feature>
<dbReference type="Gene3D" id="2.130.10.10">
    <property type="entry name" value="YVTN repeat-like/Quinoprotein amine dehydrogenase"/>
    <property type="match status" value="4"/>
</dbReference>
<keyword evidence="1" id="KW-0677">Repeat</keyword>
<evidence type="ECO:0000259" key="2">
    <source>
        <dbReference type="Pfam" id="PF15902"/>
    </source>
</evidence>
<dbReference type="SUPFAM" id="SSF50939">
    <property type="entry name" value="Sialidases"/>
    <property type="match status" value="1"/>
</dbReference>
<gene>
    <name evidence="3" type="ORF">ASZ90_003803</name>
</gene>
<dbReference type="PANTHER" id="PTHR12106">
    <property type="entry name" value="SORTILIN RELATED"/>
    <property type="match status" value="1"/>
</dbReference>
<dbReference type="Pfam" id="PF15902">
    <property type="entry name" value="Sortilin-Vps10"/>
    <property type="match status" value="1"/>
</dbReference>
<keyword evidence="3" id="KW-0378">Hydrolase</keyword>
<dbReference type="GO" id="GO:0016787">
    <property type="term" value="F:hydrolase activity"/>
    <property type="evidence" value="ECO:0007669"/>
    <property type="project" value="UniProtKB-KW"/>
</dbReference>
<evidence type="ECO:0000256" key="1">
    <source>
        <dbReference type="ARBA" id="ARBA00022737"/>
    </source>
</evidence>
<organism evidence="3">
    <name type="scientific">hydrocarbon metagenome</name>
    <dbReference type="NCBI Taxonomy" id="938273"/>
    <lineage>
        <taxon>unclassified sequences</taxon>
        <taxon>metagenomes</taxon>
        <taxon>ecological metagenomes</taxon>
    </lineage>
</organism>
<evidence type="ECO:0000313" key="3">
    <source>
        <dbReference type="EMBL" id="KUG26358.1"/>
    </source>
</evidence>